<dbReference type="EMBL" id="BIXY01000049">
    <property type="protein sequence ID" value="GCF09697.1"/>
    <property type="molecule type" value="Genomic_DNA"/>
</dbReference>
<evidence type="ECO:0000313" key="2">
    <source>
        <dbReference type="Proteomes" id="UP000322530"/>
    </source>
</evidence>
<name>A0A5A5TEE2_9CHLR</name>
<accession>A0A5A5TEE2</accession>
<organism evidence="1 2">
    <name type="scientific">Dictyobacter arantiisoli</name>
    <dbReference type="NCBI Taxonomy" id="2014874"/>
    <lineage>
        <taxon>Bacteria</taxon>
        <taxon>Bacillati</taxon>
        <taxon>Chloroflexota</taxon>
        <taxon>Ktedonobacteria</taxon>
        <taxon>Ktedonobacterales</taxon>
        <taxon>Dictyobacteraceae</taxon>
        <taxon>Dictyobacter</taxon>
    </lineage>
</organism>
<protein>
    <submittedName>
        <fullName evidence="1">Uncharacterized protein</fullName>
    </submittedName>
</protein>
<reference evidence="1 2" key="1">
    <citation type="submission" date="2019-01" db="EMBL/GenBank/DDBJ databases">
        <title>Draft genome sequence of Dictyobacter sp. Uno17.</title>
        <authorList>
            <person name="Wang C.M."/>
            <person name="Zheng Y."/>
            <person name="Sakai Y."/>
            <person name="Abe K."/>
            <person name="Yokota A."/>
            <person name="Yabe S."/>
        </authorList>
    </citation>
    <scope>NUCLEOTIDE SEQUENCE [LARGE SCALE GENOMIC DNA]</scope>
    <source>
        <strain evidence="1 2">Uno17</strain>
    </source>
</reference>
<dbReference type="Proteomes" id="UP000322530">
    <property type="component" value="Unassembled WGS sequence"/>
</dbReference>
<comment type="caution">
    <text evidence="1">The sequence shown here is derived from an EMBL/GenBank/DDBJ whole genome shotgun (WGS) entry which is preliminary data.</text>
</comment>
<dbReference type="AlphaFoldDB" id="A0A5A5TEE2"/>
<gene>
    <name evidence="1" type="ORF">KDI_32610</name>
</gene>
<sequence>MEIQDPERFQQCAAASAASARTLATAGVLCIYAGAENTGSGVNLLLNSTVLAQIAQAYTNLANNPSQEDMYNIAITEPIQISLPVTEIEFEIVLEDLTKHLLYLYSALHNLHLSYARFQSAKVALNQNQQDQYSSIYQDARLFAVLQRQTIWRHLMLCLHLHTDVLMDASRVNLLWHKFKQGLPNQSIFSSHEIREVITDTWKEQAKAIASYNLMAFGIETPPAILQLLQQQETIARPVLLLDNQWHKNIAQLEQTYYETINTFYDQENT</sequence>
<proteinExistence type="predicted"/>
<evidence type="ECO:0000313" key="1">
    <source>
        <dbReference type="EMBL" id="GCF09697.1"/>
    </source>
</evidence>
<dbReference type="OrthoDB" id="152723at2"/>
<dbReference type="RefSeq" id="WP_149402621.1">
    <property type="nucleotide sequence ID" value="NZ_BIXY01000049.1"/>
</dbReference>
<keyword evidence="2" id="KW-1185">Reference proteome</keyword>